<dbReference type="EMBL" id="LAQJ01000240">
    <property type="protein sequence ID" value="KKO18668.1"/>
    <property type="molecule type" value="Genomic_DNA"/>
</dbReference>
<dbReference type="InterPro" id="IPR003696">
    <property type="entry name" value="Carbtransf_dom"/>
</dbReference>
<dbReference type="CDD" id="cd24100">
    <property type="entry name" value="ASKHA_NBD_MJ1051-like_N"/>
    <property type="match status" value="1"/>
</dbReference>
<evidence type="ECO:0000259" key="1">
    <source>
        <dbReference type="Pfam" id="PF02543"/>
    </source>
</evidence>
<feature type="domain" description="Carbamoyltransferase" evidence="1">
    <location>
        <begin position="2"/>
        <end position="336"/>
    </location>
</feature>
<keyword evidence="2" id="KW-0808">Transferase</keyword>
<dbReference type="SUPFAM" id="SSF53067">
    <property type="entry name" value="Actin-like ATPase domain"/>
    <property type="match status" value="1"/>
</dbReference>
<dbReference type="PANTHER" id="PTHR34847">
    <property type="entry name" value="NODULATION PROTEIN U"/>
    <property type="match status" value="1"/>
</dbReference>
<accession>A0A0M2URH7</accession>
<evidence type="ECO:0000313" key="3">
    <source>
        <dbReference type="Proteomes" id="UP000034954"/>
    </source>
</evidence>
<dbReference type="GO" id="GO:0016740">
    <property type="term" value="F:transferase activity"/>
    <property type="evidence" value="ECO:0007669"/>
    <property type="project" value="UniProtKB-KW"/>
</dbReference>
<gene>
    <name evidence="2" type="ORF">BROFUL_02619</name>
</gene>
<dbReference type="InterPro" id="IPR043129">
    <property type="entry name" value="ATPase_NBD"/>
</dbReference>
<dbReference type="Proteomes" id="UP000034954">
    <property type="component" value="Unassembled WGS sequence"/>
</dbReference>
<protein>
    <submittedName>
        <fullName evidence="2">Carbamoyl transferase</fullName>
    </submittedName>
</protein>
<name>A0A0M2URH7_9BACT</name>
<organism evidence="2 3">
    <name type="scientific">Candidatus Brocadia fulgida</name>
    <dbReference type="NCBI Taxonomy" id="380242"/>
    <lineage>
        <taxon>Bacteria</taxon>
        <taxon>Pseudomonadati</taxon>
        <taxon>Planctomycetota</taxon>
        <taxon>Candidatus Brocadiia</taxon>
        <taxon>Candidatus Brocadiales</taxon>
        <taxon>Candidatus Brocadiaceae</taxon>
        <taxon>Candidatus Brocadia</taxon>
    </lineage>
</organism>
<proteinExistence type="predicted"/>
<reference evidence="2 3" key="1">
    <citation type="journal article" date="2013" name="BMC Microbiol.">
        <title>Identification of the type II cytochrome c maturation pathway in anammox bacteria by comparative genomics.</title>
        <authorList>
            <person name="Ferousi C."/>
            <person name="Speth D.R."/>
            <person name="Reimann J."/>
            <person name="Op den Camp H.J."/>
            <person name="Allen J.W."/>
            <person name="Keltjens J.T."/>
            <person name="Jetten M.S."/>
        </authorList>
    </citation>
    <scope>NUCLEOTIDE SEQUENCE [LARGE SCALE GENOMIC DNA]</scope>
    <source>
        <strain evidence="2">RU1</strain>
    </source>
</reference>
<dbReference type="AlphaFoldDB" id="A0A0M2URH7"/>
<keyword evidence="3" id="KW-1185">Reference proteome</keyword>
<dbReference type="Gene3D" id="3.30.420.40">
    <property type="match status" value="2"/>
</dbReference>
<dbReference type="Pfam" id="PF02543">
    <property type="entry name" value="Carbam_trans_N"/>
    <property type="match status" value="1"/>
</dbReference>
<evidence type="ECO:0000313" key="2">
    <source>
        <dbReference type="EMBL" id="KKO18668.1"/>
    </source>
</evidence>
<dbReference type="InterPro" id="IPR051338">
    <property type="entry name" value="NodU/CmcH_Carbamoyltrnsfr"/>
</dbReference>
<dbReference type="PANTHER" id="PTHR34847:SF1">
    <property type="entry name" value="NODULATION PROTEIN U"/>
    <property type="match status" value="1"/>
</dbReference>
<sequence>MKTLGIHIGHDSGSSLIIDGQIIADVSEERFVRLKHYAGLPVHSINFCLAAGKISFDELDFIAISGEIADLKLKTLLNLSDEQFAHIVEQNLPHRSIGRKVKGLLRNKIVYQESPPLYLRFFNLAPKTKVIKVDHHVAHAASAYYTSGYQDCLIITCDGVGDGTSLAVWNGTGGVIKEIRRYDTAGSFGWFYSLVTEALGWWVGDGEGKTMGLAPYGDRKTVTNKEILARYLPCYQEGELVRGIDFGAVKYFKEFDAFHWHFPDARKIQKAVEDYGPEHVAAEAQYLLEESLLQFIRHWVIKEQAKNLATAGGVFLNVKLNQKILEDTLVENYYIFRMRVTLALHWGLPSRYPNIFPEKVLLKGLTICIGDPSMATMKLKLF</sequence>
<comment type="caution">
    <text evidence="2">The sequence shown here is derived from an EMBL/GenBank/DDBJ whole genome shotgun (WGS) entry which is preliminary data.</text>
</comment>